<proteinExistence type="predicted"/>
<dbReference type="AlphaFoldDB" id="A0A345DBV5"/>
<dbReference type="Pfam" id="PF13489">
    <property type="entry name" value="Methyltransf_23"/>
    <property type="match status" value="1"/>
</dbReference>
<keyword evidence="1" id="KW-0489">Methyltransferase</keyword>
<keyword evidence="1" id="KW-0808">Transferase</keyword>
<protein>
    <submittedName>
        <fullName evidence="1">Ubiquinone biosynthesis O-methyltransferase</fullName>
        <ecNumber evidence="1">2.1.1.222</ecNumber>
    </submittedName>
</protein>
<name>A0A345DBV5_9BURK</name>
<organism evidence="1 2">
    <name type="scientific">Ephemeroptericola cinctiostellae</name>
    <dbReference type="NCBI Taxonomy" id="2268024"/>
    <lineage>
        <taxon>Bacteria</taxon>
        <taxon>Pseudomonadati</taxon>
        <taxon>Pseudomonadota</taxon>
        <taxon>Betaproteobacteria</taxon>
        <taxon>Burkholderiales</taxon>
        <taxon>Burkholderiaceae</taxon>
        <taxon>Ephemeroptericola</taxon>
    </lineage>
</organism>
<dbReference type="GO" id="GO:0102208">
    <property type="term" value="F:2-polyprenyl-6-hydroxyphenol methylase activity"/>
    <property type="evidence" value="ECO:0007669"/>
    <property type="project" value="UniProtKB-EC"/>
</dbReference>
<evidence type="ECO:0000313" key="2">
    <source>
        <dbReference type="Proteomes" id="UP000252182"/>
    </source>
</evidence>
<dbReference type="SUPFAM" id="SSF53335">
    <property type="entry name" value="S-adenosyl-L-methionine-dependent methyltransferases"/>
    <property type="match status" value="1"/>
</dbReference>
<dbReference type="KEGG" id="hyf:DTO96_101583"/>
<gene>
    <name evidence="1" type="primary">ubiG_3</name>
    <name evidence="1" type="ORF">DTO96_101583</name>
</gene>
<dbReference type="EC" id="2.1.1.222" evidence="1"/>
<keyword evidence="2" id="KW-1185">Reference proteome</keyword>
<dbReference type="RefSeq" id="WP_114562994.1">
    <property type="nucleotide sequence ID" value="NZ_CP031124.1"/>
</dbReference>
<dbReference type="InterPro" id="IPR029063">
    <property type="entry name" value="SAM-dependent_MTases_sf"/>
</dbReference>
<sequence>MIEEGGFSEFDYLDANADVKEAIALGQFSSAYEHYKLYGHKEGRLLKRALSRKEKVFCLIDKSGLGLEIGPSHNPLAPKKEGFNVKIVDHASAADLRAKYINHPINLDNIEEVDFVSEGQPLSELVGSLNAYDWIIASHVVEHLPNLISFFQECEKILKPGGVLSLVVPDKRYCFDHLGTLTSTGNLLDAWHEKRRKPSHGQVFDYVANSCQRGEDITWNEKSMEKLSLMHTFANAEHSWHRSIKAVDYIDVHCWRFTPKSFELILLDLFLLKLSNLKTEKQYPTAGCEFYVSLVKQKNEVSNDVNIDSRMSILESIQNEIN</sequence>
<accession>A0A345DBV5</accession>
<dbReference type="Gene3D" id="3.40.50.150">
    <property type="entry name" value="Vaccinia Virus protein VP39"/>
    <property type="match status" value="1"/>
</dbReference>
<dbReference type="GO" id="GO:0032259">
    <property type="term" value="P:methylation"/>
    <property type="evidence" value="ECO:0007669"/>
    <property type="project" value="UniProtKB-KW"/>
</dbReference>
<evidence type="ECO:0000313" key="1">
    <source>
        <dbReference type="EMBL" id="AXF85843.1"/>
    </source>
</evidence>
<dbReference type="Proteomes" id="UP000252182">
    <property type="component" value="Chromosome"/>
</dbReference>
<reference evidence="2" key="1">
    <citation type="submission" date="2018-07" db="EMBL/GenBank/DDBJ databases">
        <authorList>
            <person name="Kim H."/>
        </authorList>
    </citation>
    <scope>NUCLEOTIDE SEQUENCE [LARGE SCALE GENOMIC DNA]</scope>
    <source>
        <strain evidence="2">F02</strain>
    </source>
</reference>
<keyword evidence="1" id="KW-0830">Ubiquinone</keyword>
<dbReference type="OrthoDB" id="574053at2"/>
<dbReference type="EMBL" id="CP031124">
    <property type="protein sequence ID" value="AXF85843.1"/>
    <property type="molecule type" value="Genomic_DNA"/>
</dbReference>